<evidence type="ECO:0000313" key="2">
    <source>
        <dbReference type="EMBL" id="CAK7903328.1"/>
    </source>
</evidence>
<gene>
    <name evidence="2" type="ORF">CAAN4_D04038</name>
</gene>
<organism evidence="2 3">
    <name type="scientific">[Candida] anglica</name>
    <dbReference type="NCBI Taxonomy" id="148631"/>
    <lineage>
        <taxon>Eukaryota</taxon>
        <taxon>Fungi</taxon>
        <taxon>Dikarya</taxon>
        <taxon>Ascomycota</taxon>
        <taxon>Saccharomycotina</taxon>
        <taxon>Pichiomycetes</taxon>
        <taxon>Debaryomycetaceae</taxon>
        <taxon>Kurtzmaniella</taxon>
    </lineage>
</organism>
<evidence type="ECO:0000313" key="3">
    <source>
        <dbReference type="Proteomes" id="UP001497600"/>
    </source>
</evidence>
<keyword evidence="3" id="KW-1185">Reference proteome</keyword>
<keyword evidence="1" id="KW-1133">Transmembrane helix</keyword>
<proteinExistence type="predicted"/>
<accession>A0ABP0EDY7</accession>
<dbReference type="Proteomes" id="UP001497600">
    <property type="component" value="Chromosome D"/>
</dbReference>
<sequence>MLLVVVGNWSHHSVDPCHSCWHLLFVLGCCGSLMILVLGFIMVSSFIDSHL</sequence>
<keyword evidence="1" id="KW-0472">Membrane</keyword>
<protein>
    <recommendedName>
        <fullName evidence="4">NADH dehydrogenase subunit 6</fullName>
    </recommendedName>
</protein>
<evidence type="ECO:0008006" key="4">
    <source>
        <dbReference type="Google" id="ProtNLM"/>
    </source>
</evidence>
<name>A0ABP0EDY7_9ASCO</name>
<dbReference type="EMBL" id="OZ004256">
    <property type="protein sequence ID" value="CAK7903328.1"/>
    <property type="molecule type" value="Genomic_DNA"/>
</dbReference>
<keyword evidence="1" id="KW-0812">Transmembrane</keyword>
<evidence type="ECO:0000256" key="1">
    <source>
        <dbReference type="SAM" id="Phobius"/>
    </source>
</evidence>
<reference evidence="2 3" key="1">
    <citation type="submission" date="2024-01" db="EMBL/GenBank/DDBJ databases">
        <authorList>
            <consortium name="Genoscope - CEA"/>
            <person name="William W."/>
        </authorList>
    </citation>
    <scope>NUCLEOTIDE SEQUENCE [LARGE SCALE GENOMIC DNA]</scope>
    <source>
        <strain evidence="2 3">29B2s-10</strain>
    </source>
</reference>
<feature type="transmembrane region" description="Helical" evidence="1">
    <location>
        <begin position="23"/>
        <end position="47"/>
    </location>
</feature>